<dbReference type="Pfam" id="PF00581">
    <property type="entry name" value="Rhodanese"/>
    <property type="match status" value="1"/>
</dbReference>
<dbReference type="SMART" id="SM00450">
    <property type="entry name" value="RHOD"/>
    <property type="match status" value="1"/>
</dbReference>
<feature type="domain" description="Rhodanese" evidence="2">
    <location>
        <begin position="39"/>
        <end position="142"/>
    </location>
</feature>
<dbReference type="Proteomes" id="UP000625527">
    <property type="component" value="Unassembled WGS sequence"/>
</dbReference>
<feature type="region of interest" description="Disordered" evidence="1">
    <location>
        <begin position="1"/>
        <end position="24"/>
    </location>
</feature>
<name>A0ABR9MSR1_9MICO</name>
<dbReference type="RefSeq" id="WP_192860980.1">
    <property type="nucleotide sequence ID" value="NZ_JADAQT010000020.1"/>
</dbReference>
<accession>A0ABR9MSR1</accession>
<evidence type="ECO:0000313" key="3">
    <source>
        <dbReference type="EMBL" id="MBE1874411.1"/>
    </source>
</evidence>
<dbReference type="PANTHER" id="PTHR47377">
    <property type="entry name" value="RHODANESE-LIKE DOMAIN-CONTAINING PROTEIN 4, CHLOROPLASTIC"/>
    <property type="match status" value="1"/>
</dbReference>
<gene>
    <name evidence="3" type="ORF">IHE71_01650</name>
</gene>
<dbReference type="InterPro" id="IPR001763">
    <property type="entry name" value="Rhodanese-like_dom"/>
</dbReference>
<dbReference type="InterPro" id="IPR044240">
    <property type="entry name" value="STR4-like"/>
</dbReference>
<comment type="caution">
    <text evidence="3">The sequence shown here is derived from an EMBL/GenBank/DDBJ whole genome shotgun (WGS) entry which is preliminary data.</text>
</comment>
<sequence length="159" mass="16527">MSNPEADTPANAGPPLDARPAAGYAGDITPQQAWDLLATDPDATLVDVRTEGEWRTIGVPDVSSLDKQAVFAEWVHADGRPNPAFLEELKAGVGAAGGPVVFLCRSGQRSIGAARLATSAGIAPSYNVLEGFEGPAGPDGVRNHSGWKVRDLPWAEADA</sequence>
<keyword evidence="4" id="KW-1185">Reference proteome</keyword>
<evidence type="ECO:0000313" key="4">
    <source>
        <dbReference type="Proteomes" id="UP000625527"/>
    </source>
</evidence>
<protein>
    <submittedName>
        <fullName evidence="3">Rhodanese-like domain-containing protein</fullName>
    </submittedName>
</protein>
<reference evidence="3 4" key="1">
    <citation type="submission" date="2020-10" db="EMBL/GenBank/DDBJ databases">
        <title>Myceligenerans pegani sp. nov., an endophytic actinomycete isolated from Peganum harmala L. in Xinjiang, China.</title>
        <authorList>
            <person name="Xin L."/>
        </authorList>
    </citation>
    <scope>NUCLEOTIDE SEQUENCE [LARGE SCALE GENOMIC DNA]</scope>
    <source>
        <strain evidence="3 4">TRM65318</strain>
    </source>
</reference>
<dbReference type="PROSITE" id="PS50206">
    <property type="entry name" value="RHODANESE_3"/>
    <property type="match status" value="1"/>
</dbReference>
<dbReference type="PANTHER" id="PTHR47377:SF1">
    <property type="entry name" value="RHODANESE-LIKE DOMAIN-CONTAINING PROTEIN 4, CHLOROPLASTIC"/>
    <property type="match status" value="1"/>
</dbReference>
<evidence type="ECO:0000256" key="1">
    <source>
        <dbReference type="SAM" id="MobiDB-lite"/>
    </source>
</evidence>
<organism evidence="3 4">
    <name type="scientific">Myceligenerans pegani</name>
    <dbReference type="NCBI Taxonomy" id="2776917"/>
    <lineage>
        <taxon>Bacteria</taxon>
        <taxon>Bacillati</taxon>
        <taxon>Actinomycetota</taxon>
        <taxon>Actinomycetes</taxon>
        <taxon>Micrococcales</taxon>
        <taxon>Promicromonosporaceae</taxon>
        <taxon>Myceligenerans</taxon>
    </lineage>
</organism>
<dbReference type="SUPFAM" id="SSF52821">
    <property type="entry name" value="Rhodanese/Cell cycle control phosphatase"/>
    <property type="match status" value="1"/>
</dbReference>
<evidence type="ECO:0000259" key="2">
    <source>
        <dbReference type="PROSITE" id="PS50206"/>
    </source>
</evidence>
<dbReference type="InterPro" id="IPR036873">
    <property type="entry name" value="Rhodanese-like_dom_sf"/>
</dbReference>
<dbReference type="Gene3D" id="3.40.250.10">
    <property type="entry name" value="Rhodanese-like domain"/>
    <property type="match status" value="1"/>
</dbReference>
<dbReference type="EMBL" id="JADAQT010000020">
    <property type="protein sequence ID" value="MBE1874411.1"/>
    <property type="molecule type" value="Genomic_DNA"/>
</dbReference>
<proteinExistence type="predicted"/>